<dbReference type="RefSeq" id="WP_406699850.1">
    <property type="nucleotide sequence ID" value="NZ_CP155447.1"/>
</dbReference>
<proteinExistence type="predicted"/>
<feature type="transmembrane region" description="Helical" evidence="1">
    <location>
        <begin position="62"/>
        <end position="86"/>
    </location>
</feature>
<name>A0AAU7CPI5_9BACT</name>
<feature type="transmembrane region" description="Helical" evidence="1">
    <location>
        <begin position="141"/>
        <end position="159"/>
    </location>
</feature>
<keyword evidence="1" id="KW-1133">Transmembrane helix</keyword>
<accession>A0AAU7CPI5</accession>
<keyword evidence="1" id="KW-0812">Transmembrane</keyword>
<evidence type="ECO:0000256" key="1">
    <source>
        <dbReference type="SAM" id="Phobius"/>
    </source>
</evidence>
<sequence>MTPRSDSATAVDPSSIAIANPTARRSKFSVPLRFTISQLMILTSIVGLAMAPLAMIRKHDRIELIVAMVAFELIGLPALITIILLSTMKPGPARLKTIAFLSLLPTILLTSAVGLVCLAGFPFSLKMVALDFANGNFRQLPMLGVIVYQILYASSRFHSRCPACHLRRLRYMRPPPENVRKWFVTFECQECGKLSCRNMFKLLARPRQLAETETGQISSSAG</sequence>
<protein>
    <submittedName>
        <fullName evidence="2">Uncharacterized protein</fullName>
    </submittedName>
</protein>
<gene>
    <name evidence="2" type="ORF">V5E97_13475</name>
</gene>
<evidence type="ECO:0000313" key="2">
    <source>
        <dbReference type="EMBL" id="XBH07005.1"/>
    </source>
</evidence>
<feature type="transmembrane region" description="Helical" evidence="1">
    <location>
        <begin position="98"/>
        <end position="121"/>
    </location>
</feature>
<feature type="transmembrane region" description="Helical" evidence="1">
    <location>
        <begin position="34"/>
        <end position="56"/>
    </location>
</feature>
<dbReference type="EMBL" id="CP155447">
    <property type="protein sequence ID" value="XBH07005.1"/>
    <property type="molecule type" value="Genomic_DNA"/>
</dbReference>
<dbReference type="AlphaFoldDB" id="A0AAU7CPI5"/>
<reference evidence="2" key="1">
    <citation type="submission" date="2024-05" db="EMBL/GenBank/DDBJ databases">
        <title>Planctomycetes of the genus Singulisphaera possess chitinolytic capabilities.</title>
        <authorList>
            <person name="Ivanova A."/>
        </authorList>
    </citation>
    <scope>NUCLEOTIDE SEQUENCE</scope>
    <source>
        <strain evidence="2">Ch08T</strain>
    </source>
</reference>
<organism evidence="2">
    <name type="scientific">Singulisphaera sp. Ch08</name>
    <dbReference type="NCBI Taxonomy" id="3120278"/>
    <lineage>
        <taxon>Bacteria</taxon>
        <taxon>Pseudomonadati</taxon>
        <taxon>Planctomycetota</taxon>
        <taxon>Planctomycetia</taxon>
        <taxon>Isosphaerales</taxon>
        <taxon>Isosphaeraceae</taxon>
        <taxon>Singulisphaera</taxon>
    </lineage>
</organism>
<keyword evidence="1" id="KW-0472">Membrane</keyword>